<feature type="transmembrane region" description="Helical" evidence="5">
    <location>
        <begin position="123"/>
        <end position="145"/>
    </location>
</feature>
<evidence type="ECO:0000259" key="6">
    <source>
        <dbReference type="PROSITE" id="PS50262"/>
    </source>
</evidence>
<dbReference type="InterPro" id="IPR019424">
    <property type="entry name" value="7TM_GPCR_Srsx"/>
</dbReference>
<dbReference type="CDD" id="cd00637">
    <property type="entry name" value="7tm_classA_rhodopsin-like"/>
    <property type="match status" value="1"/>
</dbReference>
<dbReference type="OrthoDB" id="10015560at2759"/>
<dbReference type="PRINTS" id="PR00237">
    <property type="entry name" value="GPCRRHODOPSN"/>
</dbReference>
<proteinExistence type="predicted"/>
<dbReference type="OMA" id="TAQLMQM"/>
<feature type="transmembrane region" description="Helical" evidence="5">
    <location>
        <begin position="203"/>
        <end position="227"/>
    </location>
</feature>
<evidence type="ECO:0000256" key="2">
    <source>
        <dbReference type="ARBA" id="ARBA00022692"/>
    </source>
</evidence>
<organism evidence="7 8">
    <name type="scientific">Haemonchus contortus</name>
    <name type="common">Barber pole worm</name>
    <dbReference type="NCBI Taxonomy" id="6289"/>
    <lineage>
        <taxon>Eukaryota</taxon>
        <taxon>Metazoa</taxon>
        <taxon>Ecdysozoa</taxon>
        <taxon>Nematoda</taxon>
        <taxon>Chromadorea</taxon>
        <taxon>Rhabditida</taxon>
        <taxon>Rhabditina</taxon>
        <taxon>Rhabditomorpha</taxon>
        <taxon>Strongyloidea</taxon>
        <taxon>Trichostrongylidae</taxon>
        <taxon>Haemonchus</taxon>
    </lineage>
</organism>
<dbReference type="InterPro" id="IPR017452">
    <property type="entry name" value="GPCR_Rhodpsn_7TM"/>
</dbReference>
<dbReference type="AlphaFoldDB" id="A0A7I4YGR6"/>
<keyword evidence="7" id="KW-1185">Reference proteome</keyword>
<reference evidence="8" key="1">
    <citation type="submission" date="2020-12" db="UniProtKB">
        <authorList>
            <consortium name="WormBaseParasite"/>
        </authorList>
    </citation>
    <scope>IDENTIFICATION</scope>
    <source>
        <strain evidence="8">MHco3</strain>
    </source>
</reference>
<dbReference type="SUPFAM" id="SSF81321">
    <property type="entry name" value="Family A G protein-coupled receptor-like"/>
    <property type="match status" value="1"/>
</dbReference>
<evidence type="ECO:0000256" key="3">
    <source>
        <dbReference type="ARBA" id="ARBA00022989"/>
    </source>
</evidence>
<feature type="transmembrane region" description="Helical" evidence="5">
    <location>
        <begin position="82"/>
        <end position="103"/>
    </location>
</feature>
<keyword evidence="3 5" id="KW-1133">Transmembrane helix</keyword>
<evidence type="ECO:0000256" key="5">
    <source>
        <dbReference type="SAM" id="Phobius"/>
    </source>
</evidence>
<dbReference type="WBParaSite" id="HCON_00098640-00001">
    <property type="protein sequence ID" value="HCON_00098640-00001"/>
    <property type="gene ID" value="HCON_00098640"/>
</dbReference>
<dbReference type="Gene3D" id="1.20.1070.10">
    <property type="entry name" value="Rhodopsin 7-helix transmembrane proteins"/>
    <property type="match status" value="1"/>
</dbReference>
<dbReference type="Pfam" id="PF10320">
    <property type="entry name" value="7TM_GPCR_Srsx"/>
    <property type="match status" value="1"/>
</dbReference>
<accession>A0A7I4YGR6</accession>
<feature type="domain" description="G-protein coupled receptors family 1 profile" evidence="6">
    <location>
        <begin position="24"/>
        <end position="257"/>
    </location>
</feature>
<dbReference type="PANTHER" id="PTHR23360:SF5">
    <property type="entry name" value="G-PROTEIN COUPLED RECEPTORS FAMILY 1 PROFILE DOMAIN-CONTAINING PROTEIN"/>
    <property type="match status" value="1"/>
</dbReference>
<dbReference type="Proteomes" id="UP000025227">
    <property type="component" value="Unplaced"/>
</dbReference>
<evidence type="ECO:0000256" key="4">
    <source>
        <dbReference type="ARBA" id="ARBA00023136"/>
    </source>
</evidence>
<dbReference type="InterPro" id="IPR047130">
    <property type="entry name" value="7TM_GPCR_Srsx_nematod"/>
</dbReference>
<name>A0A7I4YGR6_HAECO</name>
<evidence type="ECO:0000313" key="8">
    <source>
        <dbReference type="WBParaSite" id="HCON_00098640-00001"/>
    </source>
</evidence>
<protein>
    <submittedName>
        <fullName evidence="8">G_PROTEIN_RECEP_F1_2 domain-containing protein</fullName>
    </submittedName>
</protein>
<keyword evidence="4 5" id="KW-0472">Membrane</keyword>
<dbReference type="GO" id="GO:0016020">
    <property type="term" value="C:membrane"/>
    <property type="evidence" value="ECO:0007669"/>
    <property type="project" value="UniProtKB-SubCell"/>
</dbReference>
<dbReference type="GO" id="GO:0004930">
    <property type="term" value="F:G protein-coupled receptor activity"/>
    <property type="evidence" value="ECO:0007669"/>
    <property type="project" value="InterPro"/>
</dbReference>
<dbReference type="InterPro" id="IPR000276">
    <property type="entry name" value="GPCR_Rhodpsn"/>
</dbReference>
<evidence type="ECO:0000256" key="1">
    <source>
        <dbReference type="ARBA" id="ARBA00004370"/>
    </source>
</evidence>
<dbReference type="SMART" id="SM01381">
    <property type="entry name" value="7TM_GPCR_Srsx"/>
    <property type="match status" value="1"/>
</dbReference>
<feature type="transmembrane region" description="Helical" evidence="5">
    <location>
        <begin position="168"/>
        <end position="191"/>
    </location>
</feature>
<dbReference type="PANTHER" id="PTHR23360">
    <property type="entry name" value="G-PROTEIN COUPLED RECEPTORS FAMILY 1 PROFILE DOMAIN-CONTAINING PROTEIN-RELATED"/>
    <property type="match status" value="1"/>
</dbReference>
<comment type="subcellular location">
    <subcellularLocation>
        <location evidence="1">Membrane</location>
    </subcellularLocation>
</comment>
<feature type="transmembrane region" description="Helical" evidence="5">
    <location>
        <begin position="239"/>
        <end position="260"/>
    </location>
</feature>
<sequence>MFMNTVSITYQVLYIVVPTISVIGNTFIVYATVLSRKLRNPCNIFIALIALGDIMLMFSFYTTVFTYKIYNDHQIPQDVCVYLHIAPIFGSCFSAMLLLNLAIDRILSLTAFYEVLTTSYVKFYIAAQLLPGCIFAVIVDVLIIINRTAEEKVVCTLAMPLRPPINELYVRTIAIVSILLIICYSVFGLFLKKLQMSTENMKSVYRSLIVISLTIVFGNFGAMAVALTDDLNNPSITPILLAGLLMNFGTTVNFFAYYSLSSQYREVFDNVLGIGRLKKIFQAKKLTSVQQISIRHRDSH</sequence>
<dbReference type="PROSITE" id="PS50262">
    <property type="entry name" value="G_PROTEIN_RECEP_F1_2"/>
    <property type="match status" value="1"/>
</dbReference>
<keyword evidence="2 5" id="KW-0812">Transmembrane</keyword>
<feature type="transmembrane region" description="Helical" evidence="5">
    <location>
        <begin position="45"/>
        <end position="70"/>
    </location>
</feature>
<feature type="transmembrane region" description="Helical" evidence="5">
    <location>
        <begin position="12"/>
        <end position="33"/>
    </location>
</feature>
<evidence type="ECO:0000313" key="7">
    <source>
        <dbReference type="Proteomes" id="UP000025227"/>
    </source>
</evidence>